<sequence>MEAYLHKVHYYETDKMGITHHANYVRWMEEARVDFLEKIGWGFEKIEAEGLVSPVVGVQVRYLHSTTFADQVEISVTVEKYNGLLMYLGYEMRNAQTGEILCTAQSQHCFLTQEGKPARMKQRMPELDSILRRLAAENK</sequence>
<dbReference type="RefSeq" id="WP_205133785.1">
    <property type="nucleotide sequence ID" value="NZ_JACSNT010000008.1"/>
</dbReference>
<comment type="similarity">
    <text evidence="1">Belongs to the 4-hydroxybenzoyl-CoA thioesterase family.</text>
</comment>
<accession>A0ABS2G935</accession>
<dbReference type="SUPFAM" id="SSF54637">
    <property type="entry name" value="Thioesterase/thiol ester dehydrase-isomerase"/>
    <property type="match status" value="1"/>
</dbReference>
<protein>
    <submittedName>
        <fullName evidence="3">Acyl-CoA thioesterase</fullName>
    </submittedName>
</protein>
<dbReference type="CDD" id="cd00586">
    <property type="entry name" value="4HBT"/>
    <property type="match status" value="1"/>
</dbReference>
<organism evidence="3 4">
    <name type="scientific">Anaerotignum lactatifermentans</name>
    <dbReference type="NCBI Taxonomy" id="160404"/>
    <lineage>
        <taxon>Bacteria</taxon>
        <taxon>Bacillati</taxon>
        <taxon>Bacillota</taxon>
        <taxon>Clostridia</taxon>
        <taxon>Lachnospirales</taxon>
        <taxon>Anaerotignaceae</taxon>
        <taxon>Anaerotignum</taxon>
    </lineage>
</organism>
<evidence type="ECO:0000256" key="1">
    <source>
        <dbReference type="ARBA" id="ARBA00005953"/>
    </source>
</evidence>
<dbReference type="PIRSF" id="PIRSF003230">
    <property type="entry name" value="YbgC"/>
    <property type="match status" value="1"/>
</dbReference>
<dbReference type="Pfam" id="PF13279">
    <property type="entry name" value="4HBT_2"/>
    <property type="match status" value="1"/>
</dbReference>
<evidence type="ECO:0000256" key="2">
    <source>
        <dbReference type="ARBA" id="ARBA00022801"/>
    </source>
</evidence>
<dbReference type="PANTHER" id="PTHR31793">
    <property type="entry name" value="4-HYDROXYBENZOYL-COA THIOESTERASE FAMILY MEMBER"/>
    <property type="match status" value="1"/>
</dbReference>
<evidence type="ECO:0000313" key="3">
    <source>
        <dbReference type="EMBL" id="MBM6877994.1"/>
    </source>
</evidence>
<dbReference type="Gene3D" id="3.10.129.10">
    <property type="entry name" value="Hotdog Thioesterase"/>
    <property type="match status" value="1"/>
</dbReference>
<proteinExistence type="inferred from homology"/>
<reference evidence="3 4" key="1">
    <citation type="journal article" date="2021" name="Sci. Rep.">
        <title>The distribution of antibiotic resistance genes in chicken gut microbiota commensals.</title>
        <authorList>
            <person name="Juricova H."/>
            <person name="Matiasovicova J."/>
            <person name="Kubasova T."/>
            <person name="Cejkova D."/>
            <person name="Rychlik I."/>
        </authorList>
    </citation>
    <scope>NUCLEOTIDE SEQUENCE [LARGE SCALE GENOMIC DNA]</scope>
    <source>
        <strain evidence="3 4">An431b</strain>
    </source>
</reference>
<dbReference type="InterPro" id="IPR050563">
    <property type="entry name" value="4-hydroxybenzoyl-CoA_TE"/>
</dbReference>
<dbReference type="NCBIfam" id="TIGR00051">
    <property type="entry name" value="YbgC/FadM family acyl-CoA thioesterase"/>
    <property type="match status" value="1"/>
</dbReference>
<comment type="caution">
    <text evidence="3">The sequence shown here is derived from an EMBL/GenBank/DDBJ whole genome shotgun (WGS) entry which is preliminary data.</text>
</comment>
<evidence type="ECO:0000313" key="4">
    <source>
        <dbReference type="Proteomes" id="UP000729290"/>
    </source>
</evidence>
<dbReference type="Proteomes" id="UP000729290">
    <property type="component" value="Unassembled WGS sequence"/>
</dbReference>
<dbReference type="PANTHER" id="PTHR31793:SF27">
    <property type="entry name" value="NOVEL THIOESTERASE SUPERFAMILY DOMAIN AND SAPOSIN A-TYPE DOMAIN CONTAINING PROTEIN (0610012H03RIK)"/>
    <property type="match status" value="1"/>
</dbReference>
<gene>
    <name evidence="3" type="ORF">H9X83_07455</name>
</gene>
<dbReference type="EMBL" id="JACSNV010000009">
    <property type="protein sequence ID" value="MBM6877994.1"/>
    <property type="molecule type" value="Genomic_DNA"/>
</dbReference>
<dbReference type="InterPro" id="IPR006684">
    <property type="entry name" value="YbgC/YbaW"/>
</dbReference>
<keyword evidence="2" id="KW-0378">Hydrolase</keyword>
<keyword evidence="4" id="KW-1185">Reference proteome</keyword>
<dbReference type="InterPro" id="IPR029069">
    <property type="entry name" value="HotDog_dom_sf"/>
</dbReference>
<name>A0ABS2G935_9FIRM</name>